<feature type="region of interest" description="Disordered" evidence="1">
    <location>
        <begin position="1"/>
        <end position="20"/>
    </location>
</feature>
<gene>
    <name evidence="2" type="ORF">KI387_037166</name>
</gene>
<dbReference type="AlphaFoldDB" id="A0AA38FS18"/>
<feature type="compositionally biased region" description="Basic and acidic residues" evidence="1">
    <location>
        <begin position="51"/>
        <end position="62"/>
    </location>
</feature>
<keyword evidence="3" id="KW-1185">Reference proteome</keyword>
<dbReference type="EMBL" id="JAHRHJ020000007">
    <property type="protein sequence ID" value="KAH9309255.1"/>
    <property type="molecule type" value="Genomic_DNA"/>
</dbReference>
<feature type="non-terminal residue" evidence="2">
    <location>
        <position position="1"/>
    </location>
</feature>
<evidence type="ECO:0000313" key="2">
    <source>
        <dbReference type="EMBL" id="KAH9309255.1"/>
    </source>
</evidence>
<reference evidence="2 3" key="1">
    <citation type="journal article" date="2021" name="Nat. Plants">
        <title>The Taxus genome provides insights into paclitaxel biosynthesis.</title>
        <authorList>
            <person name="Xiong X."/>
            <person name="Gou J."/>
            <person name="Liao Q."/>
            <person name="Li Y."/>
            <person name="Zhou Q."/>
            <person name="Bi G."/>
            <person name="Li C."/>
            <person name="Du R."/>
            <person name="Wang X."/>
            <person name="Sun T."/>
            <person name="Guo L."/>
            <person name="Liang H."/>
            <person name="Lu P."/>
            <person name="Wu Y."/>
            <person name="Zhang Z."/>
            <person name="Ro D.K."/>
            <person name="Shang Y."/>
            <person name="Huang S."/>
            <person name="Yan J."/>
        </authorList>
    </citation>
    <scope>NUCLEOTIDE SEQUENCE [LARGE SCALE GENOMIC DNA]</scope>
    <source>
        <strain evidence="2">Ta-2019</strain>
    </source>
</reference>
<feature type="region of interest" description="Disordered" evidence="1">
    <location>
        <begin position="43"/>
        <end position="66"/>
    </location>
</feature>
<organism evidence="2 3">
    <name type="scientific">Taxus chinensis</name>
    <name type="common">Chinese yew</name>
    <name type="synonym">Taxus wallichiana var. chinensis</name>
    <dbReference type="NCBI Taxonomy" id="29808"/>
    <lineage>
        <taxon>Eukaryota</taxon>
        <taxon>Viridiplantae</taxon>
        <taxon>Streptophyta</taxon>
        <taxon>Embryophyta</taxon>
        <taxon>Tracheophyta</taxon>
        <taxon>Spermatophyta</taxon>
        <taxon>Pinopsida</taxon>
        <taxon>Pinidae</taxon>
        <taxon>Conifers II</taxon>
        <taxon>Cupressales</taxon>
        <taxon>Taxaceae</taxon>
        <taxon>Taxus</taxon>
    </lineage>
</organism>
<evidence type="ECO:0000256" key="1">
    <source>
        <dbReference type="SAM" id="MobiDB-lite"/>
    </source>
</evidence>
<accession>A0AA38FS18</accession>
<comment type="caution">
    <text evidence="2">The sequence shown here is derived from an EMBL/GenBank/DDBJ whole genome shotgun (WGS) entry which is preliminary data.</text>
</comment>
<protein>
    <submittedName>
        <fullName evidence="2">Uncharacterized protein</fullName>
    </submittedName>
</protein>
<sequence length="88" mass="9951">TGTVGPKGRGDPKEPRANQITPRVIGRKRNREAQFGWIRGICPKQFGTTRPEGREGRGKPADPETNQIMTRVIKRNVQKVQRARFEVS</sequence>
<evidence type="ECO:0000313" key="3">
    <source>
        <dbReference type="Proteomes" id="UP000824469"/>
    </source>
</evidence>
<dbReference type="Proteomes" id="UP000824469">
    <property type="component" value="Unassembled WGS sequence"/>
</dbReference>
<feature type="non-terminal residue" evidence="2">
    <location>
        <position position="88"/>
    </location>
</feature>
<proteinExistence type="predicted"/>
<name>A0AA38FS18_TAXCH</name>